<dbReference type="PANTHER" id="PTHR35869">
    <property type="entry name" value="OUTER-MEMBRANE LIPOPROTEIN CARRIER PROTEIN"/>
    <property type="match status" value="1"/>
</dbReference>
<accession>A0AA40ZSF8</accession>
<dbReference type="PROSITE" id="PS51257">
    <property type="entry name" value="PROKAR_LIPOPROTEIN"/>
    <property type="match status" value="1"/>
</dbReference>
<dbReference type="EMBL" id="JACJMO010000003">
    <property type="protein sequence ID" value="MBM6856782.1"/>
    <property type="molecule type" value="Genomic_DNA"/>
</dbReference>
<dbReference type="CDD" id="cd16325">
    <property type="entry name" value="LolA"/>
    <property type="match status" value="1"/>
</dbReference>
<keyword evidence="3" id="KW-0449">Lipoprotein</keyword>
<dbReference type="PANTHER" id="PTHR35869:SF1">
    <property type="entry name" value="OUTER-MEMBRANE LIPOPROTEIN CARRIER PROTEIN"/>
    <property type="match status" value="1"/>
</dbReference>
<dbReference type="Gene3D" id="2.50.20.10">
    <property type="entry name" value="Lipoprotein localisation LolA/LolB/LppX"/>
    <property type="match status" value="1"/>
</dbReference>
<dbReference type="AlphaFoldDB" id="A0AA40ZSF8"/>
<dbReference type="SUPFAM" id="SSF89392">
    <property type="entry name" value="Prokaryotic lipoproteins and lipoprotein localization factors"/>
    <property type="match status" value="1"/>
</dbReference>
<dbReference type="Proteomes" id="UP000698924">
    <property type="component" value="Unassembled WGS sequence"/>
</dbReference>
<evidence type="ECO:0000313" key="4">
    <source>
        <dbReference type="Proteomes" id="UP000698924"/>
    </source>
</evidence>
<organism evidence="3 4">
    <name type="scientific">Caecibacteroides pullorum</name>
    <dbReference type="NCBI Taxonomy" id="2725562"/>
    <lineage>
        <taxon>Bacteria</taxon>
        <taxon>Pseudomonadati</taxon>
        <taxon>Bacteroidota</taxon>
        <taxon>Bacteroidia</taxon>
        <taxon>Bacteroidales</taxon>
        <taxon>Bacteroidaceae</taxon>
        <taxon>Caecibacteroides</taxon>
    </lineage>
</organism>
<feature type="chain" id="PRO_5041301006" evidence="2">
    <location>
        <begin position="23"/>
        <end position="212"/>
    </location>
</feature>
<keyword evidence="4" id="KW-1185">Reference proteome</keyword>
<protein>
    <submittedName>
        <fullName evidence="3">Outer membrane lipoprotein carrier protein LolA</fullName>
    </submittedName>
</protein>
<dbReference type="InterPro" id="IPR004564">
    <property type="entry name" value="OM_lipoprot_carrier_LolA-like"/>
</dbReference>
<evidence type="ECO:0000256" key="1">
    <source>
        <dbReference type="ARBA" id="ARBA00022729"/>
    </source>
</evidence>
<dbReference type="Pfam" id="PF03548">
    <property type="entry name" value="LolA"/>
    <property type="match status" value="1"/>
</dbReference>
<dbReference type="InterPro" id="IPR029046">
    <property type="entry name" value="LolA/LolB/LppX"/>
</dbReference>
<feature type="signal peptide" evidence="2">
    <location>
        <begin position="1"/>
        <end position="22"/>
    </location>
</feature>
<proteinExistence type="predicted"/>
<keyword evidence="1 2" id="KW-0732">Signal</keyword>
<name>A0AA40ZSF8_9BACT</name>
<evidence type="ECO:0000256" key="2">
    <source>
        <dbReference type="SAM" id="SignalP"/>
    </source>
</evidence>
<evidence type="ECO:0000313" key="3">
    <source>
        <dbReference type="EMBL" id="MBM6856782.1"/>
    </source>
</evidence>
<reference evidence="3 4" key="1">
    <citation type="journal article" date="2021" name="Sci. Rep.">
        <title>The distribution of antibiotic resistance genes in chicken gut microbiota commensals.</title>
        <authorList>
            <person name="Juricova H."/>
            <person name="Matiasovicova J."/>
            <person name="Kubasova T."/>
            <person name="Cejkova D."/>
            <person name="Rychlik I."/>
        </authorList>
    </citation>
    <scope>NUCLEOTIDE SEQUENCE [LARGE SCALE GENOMIC DNA]</scope>
    <source>
        <strain evidence="3 4">An421</strain>
    </source>
</reference>
<comment type="caution">
    <text evidence="3">The sequence shown here is derived from an EMBL/GenBank/DDBJ whole genome shotgun (WGS) entry which is preliminary data.</text>
</comment>
<sequence>MKRVYMIWVVVVLACQMLSAQQAELHKAAERFRGIRSLKMNVVQTRHNVTLIKDITTSGHFFYQEPNRCSMVFPDAKEMLLAVDDTFVMVRDGKQHVAKAKGQGNNPFEVLSDVFHKLLSADENVDLSEYADVKLSRQGNSCTITIFPKEKNIKSKRRMMYTSCIVIVDLKAAELRSVRIYERGENYTQYDFSNYIINAEIDTNAFDVQAMM</sequence>
<gene>
    <name evidence="3" type="ORF">H6D15_04075</name>
</gene>
<dbReference type="RefSeq" id="WP_021846256.1">
    <property type="nucleotide sequence ID" value="NZ_JAAZTS010000003.1"/>
</dbReference>